<gene>
    <name evidence="1" type="ORF">A3G14_04550</name>
</gene>
<comment type="caution">
    <text evidence="1">The sequence shown here is derived from an EMBL/GenBank/DDBJ whole genome shotgun (WGS) entry which is preliminary data.</text>
</comment>
<evidence type="ECO:0000313" key="2">
    <source>
        <dbReference type="Proteomes" id="UP000177300"/>
    </source>
</evidence>
<dbReference type="EMBL" id="MFBY01000036">
    <property type="protein sequence ID" value="OGE13323.1"/>
    <property type="molecule type" value="Genomic_DNA"/>
</dbReference>
<accession>A0A1F5IA93</accession>
<organism evidence="1 2">
    <name type="scientific">Candidatus Curtissbacteria bacterium RIFCSPLOWO2_12_FULL_38_9</name>
    <dbReference type="NCBI Taxonomy" id="1797735"/>
    <lineage>
        <taxon>Bacteria</taxon>
        <taxon>Candidatus Curtissiibacteriota</taxon>
    </lineage>
</organism>
<protein>
    <submittedName>
        <fullName evidence="1">Uncharacterized protein</fullName>
    </submittedName>
</protein>
<sequence>MSSRSERIRRELQAAGSALVLHSMNQEVMRRTAEGERRLGMDKLTGQSDFQRELEEYKAREIYQLLFEVASKLNHDNEPIQIRIGKLALKISSIINGVLKDNPREFADSIDGAQRLNLRQSPQFANLVPVELMAANFIRDLRDVVSPESIKSAQDHAKVFAENFGSLIFNQGPEITAISAEVVLSNISIHIASEMNQGTLDEYSARRMIMVFGETTNMHLSRFKVKRKRRTKSRN</sequence>
<dbReference type="AlphaFoldDB" id="A0A1F5IA93"/>
<evidence type="ECO:0000313" key="1">
    <source>
        <dbReference type="EMBL" id="OGE13323.1"/>
    </source>
</evidence>
<reference evidence="1 2" key="1">
    <citation type="journal article" date="2016" name="Nat. Commun.">
        <title>Thousands of microbial genomes shed light on interconnected biogeochemical processes in an aquifer system.</title>
        <authorList>
            <person name="Anantharaman K."/>
            <person name="Brown C.T."/>
            <person name="Hug L.A."/>
            <person name="Sharon I."/>
            <person name="Castelle C.J."/>
            <person name="Probst A.J."/>
            <person name="Thomas B.C."/>
            <person name="Singh A."/>
            <person name="Wilkins M.J."/>
            <person name="Karaoz U."/>
            <person name="Brodie E.L."/>
            <person name="Williams K.H."/>
            <person name="Hubbard S.S."/>
            <person name="Banfield J.F."/>
        </authorList>
    </citation>
    <scope>NUCLEOTIDE SEQUENCE [LARGE SCALE GENOMIC DNA]</scope>
</reference>
<name>A0A1F5IA93_9BACT</name>
<dbReference type="Proteomes" id="UP000177300">
    <property type="component" value="Unassembled WGS sequence"/>
</dbReference>
<proteinExistence type="predicted"/>